<reference evidence="1 2" key="1">
    <citation type="submission" date="2015-01" db="EMBL/GenBank/DDBJ databases">
        <title>Evolution of Trichinella species and genotypes.</title>
        <authorList>
            <person name="Korhonen P.K."/>
            <person name="Edoardo P."/>
            <person name="Giuseppe L.R."/>
            <person name="Gasser R.B."/>
        </authorList>
    </citation>
    <scope>NUCLEOTIDE SEQUENCE [LARGE SCALE GENOMIC DNA]</scope>
    <source>
        <strain evidence="1">ISS3</strain>
    </source>
</reference>
<evidence type="ECO:0000313" key="1">
    <source>
        <dbReference type="EMBL" id="KRY28322.1"/>
    </source>
</evidence>
<keyword evidence="2" id="KW-1185">Reference proteome</keyword>
<dbReference type="Proteomes" id="UP000054776">
    <property type="component" value="Unassembled WGS sequence"/>
</dbReference>
<organism evidence="1 2">
    <name type="scientific">Trichinella spiralis</name>
    <name type="common">Trichina worm</name>
    <dbReference type="NCBI Taxonomy" id="6334"/>
    <lineage>
        <taxon>Eukaryota</taxon>
        <taxon>Metazoa</taxon>
        <taxon>Ecdysozoa</taxon>
        <taxon>Nematoda</taxon>
        <taxon>Enoplea</taxon>
        <taxon>Dorylaimia</taxon>
        <taxon>Trichinellida</taxon>
        <taxon>Trichinellidae</taxon>
        <taxon>Trichinella</taxon>
    </lineage>
</organism>
<dbReference type="AlphaFoldDB" id="A0A0V1AU68"/>
<evidence type="ECO:0000313" key="2">
    <source>
        <dbReference type="Proteomes" id="UP000054776"/>
    </source>
</evidence>
<dbReference type="OrthoDB" id="5933558at2759"/>
<accession>A0A0V1AU68</accession>
<comment type="caution">
    <text evidence="1">The sequence shown here is derived from an EMBL/GenBank/DDBJ whole genome shotgun (WGS) entry which is preliminary data.</text>
</comment>
<protein>
    <submittedName>
        <fullName evidence="1">Uncharacterized protein</fullName>
    </submittedName>
</protein>
<proteinExistence type="predicted"/>
<dbReference type="EMBL" id="JYDH01000209">
    <property type="protein sequence ID" value="KRY28322.1"/>
    <property type="molecule type" value="Genomic_DNA"/>
</dbReference>
<dbReference type="InParanoid" id="A0A0V1AU68"/>
<sequence length="30" mass="3456">MYHVQKLAVSGSVEKQLLMGDYRNFKVKVS</sequence>
<name>A0A0V1AU68_TRISP</name>
<gene>
    <name evidence="1" type="ORF">T01_325</name>
</gene>